<organism evidence="3 4">
    <name type="scientific">Astrephomene gubernaculifera</name>
    <dbReference type="NCBI Taxonomy" id="47775"/>
    <lineage>
        <taxon>Eukaryota</taxon>
        <taxon>Viridiplantae</taxon>
        <taxon>Chlorophyta</taxon>
        <taxon>core chlorophytes</taxon>
        <taxon>Chlorophyceae</taxon>
        <taxon>CS clade</taxon>
        <taxon>Chlamydomonadales</taxon>
        <taxon>Astrephomenaceae</taxon>
        <taxon>Astrephomene</taxon>
    </lineage>
</organism>
<dbReference type="Proteomes" id="UP001054857">
    <property type="component" value="Unassembled WGS sequence"/>
</dbReference>
<evidence type="ECO:0000256" key="1">
    <source>
        <dbReference type="SAM" id="MobiDB-lite"/>
    </source>
</evidence>
<dbReference type="Gene3D" id="3.30.40.10">
    <property type="entry name" value="Zinc/RING finger domain, C3HC4 (zinc finger)"/>
    <property type="match status" value="1"/>
</dbReference>
<comment type="caution">
    <text evidence="3">The sequence shown here is derived from an EMBL/GenBank/DDBJ whole genome shotgun (WGS) entry which is preliminary data.</text>
</comment>
<feature type="compositionally biased region" description="Acidic residues" evidence="1">
    <location>
        <begin position="109"/>
        <end position="125"/>
    </location>
</feature>
<evidence type="ECO:0000313" key="4">
    <source>
        <dbReference type="Proteomes" id="UP001054857"/>
    </source>
</evidence>
<keyword evidence="4" id="KW-1185">Reference proteome</keyword>
<feature type="compositionally biased region" description="Basic and acidic residues" evidence="1">
    <location>
        <begin position="46"/>
        <end position="57"/>
    </location>
</feature>
<reference evidence="3 4" key="1">
    <citation type="journal article" date="2021" name="Sci. Rep.">
        <title>Genome sequencing of the multicellular alga Astrephomene provides insights into convergent evolution of germ-soma differentiation.</title>
        <authorList>
            <person name="Yamashita S."/>
            <person name="Yamamoto K."/>
            <person name="Matsuzaki R."/>
            <person name="Suzuki S."/>
            <person name="Yamaguchi H."/>
            <person name="Hirooka S."/>
            <person name="Minakuchi Y."/>
            <person name="Miyagishima S."/>
            <person name="Kawachi M."/>
            <person name="Toyoda A."/>
            <person name="Nozaki H."/>
        </authorList>
    </citation>
    <scope>NUCLEOTIDE SEQUENCE [LARGE SCALE GENOMIC DNA]</scope>
    <source>
        <strain evidence="3 4">NIES-4017</strain>
    </source>
</reference>
<proteinExistence type="predicted"/>
<accession>A0AAD3DLL6</accession>
<sequence>MAALGDDASAVRLSNQDPGAAVRMGLAAPAEERHRAPHCPSTGVQEAHRSARKDPADAQHAARVPLAPLPAHPAIPAAGIRGHENVASAPAHVRVFTAPMEDLPRALNDMDEDCSEGDGGGEEGNEEQRIGGTQQAGRGGGGGSKGQHRQGAAGEDGAEDGGGGDSDGSGGGGTSSAGGEGSDDEPVEIDGCQEKRLPAAKAAAQAACGSHQPAAAGTAAAAAARQRCHICQVAIQRHILVCSTCGVYFHLDCLAAKWCSAEAASGGGQERQRFGGVPEQGHCPACGTLHGWMTMLQGMQTVGWGNKPRGRRG</sequence>
<dbReference type="InterPro" id="IPR013083">
    <property type="entry name" value="Znf_RING/FYVE/PHD"/>
</dbReference>
<evidence type="ECO:0000313" key="3">
    <source>
        <dbReference type="EMBL" id="GFR44115.1"/>
    </source>
</evidence>
<dbReference type="InterPro" id="IPR048749">
    <property type="entry name" value="SLX1_C"/>
</dbReference>
<dbReference type="Pfam" id="PF21202">
    <property type="entry name" value="SLX1_C"/>
    <property type="match status" value="1"/>
</dbReference>
<feature type="compositionally biased region" description="Gly residues" evidence="1">
    <location>
        <begin position="160"/>
        <end position="180"/>
    </location>
</feature>
<dbReference type="EMBL" id="BMAR01000007">
    <property type="protein sequence ID" value="GFR44115.1"/>
    <property type="molecule type" value="Genomic_DNA"/>
</dbReference>
<feature type="region of interest" description="Disordered" evidence="1">
    <location>
        <begin position="28"/>
        <end position="64"/>
    </location>
</feature>
<dbReference type="AlphaFoldDB" id="A0AAD3DLL6"/>
<evidence type="ECO:0000259" key="2">
    <source>
        <dbReference type="Pfam" id="PF21202"/>
    </source>
</evidence>
<feature type="domain" description="Structure-specific endonuclease subunit SLX1 C-terminal" evidence="2">
    <location>
        <begin position="227"/>
        <end position="295"/>
    </location>
</feature>
<protein>
    <recommendedName>
        <fullName evidence="2">Structure-specific endonuclease subunit SLX1 C-terminal domain-containing protein</fullName>
    </recommendedName>
</protein>
<name>A0AAD3DLL6_9CHLO</name>
<feature type="region of interest" description="Disordered" evidence="1">
    <location>
        <begin position="107"/>
        <end position="188"/>
    </location>
</feature>
<gene>
    <name evidence="3" type="ORF">Agub_g5277</name>
</gene>